<reference evidence="2" key="1">
    <citation type="journal article" date="2023" name="PhytoFront">
        <title>Draft Genome Resources of Seven Strains of Tilletia horrida, Causal Agent of Kernel Smut of Rice.</title>
        <authorList>
            <person name="Khanal S."/>
            <person name="Antony Babu S."/>
            <person name="Zhou X.G."/>
        </authorList>
    </citation>
    <scope>NUCLEOTIDE SEQUENCE</scope>
    <source>
        <strain evidence="2">TX6</strain>
    </source>
</reference>
<proteinExistence type="predicted"/>
<organism evidence="2 3">
    <name type="scientific">Tilletia horrida</name>
    <dbReference type="NCBI Taxonomy" id="155126"/>
    <lineage>
        <taxon>Eukaryota</taxon>
        <taxon>Fungi</taxon>
        <taxon>Dikarya</taxon>
        <taxon>Basidiomycota</taxon>
        <taxon>Ustilaginomycotina</taxon>
        <taxon>Exobasidiomycetes</taxon>
        <taxon>Tilletiales</taxon>
        <taxon>Tilletiaceae</taxon>
        <taxon>Tilletia</taxon>
    </lineage>
</organism>
<evidence type="ECO:0000313" key="2">
    <source>
        <dbReference type="EMBL" id="KAK0541898.1"/>
    </source>
</evidence>
<sequence>FNKLDNVSDEDFRKVFGDCFISGFLEGGELNALVSMKILNKAKFEDVKAEGSVTLGFDAVDIKADGAFKQAKTNVDLSTETTIQVSWIGGGIIKPPEERWTIDSLTRAASRFPDNVAQSPQRTYALLTKYETLRSYQVLKPLKATELDYKSAALYTSDLLDTFTAYRALYSRLSAQISDVQRGQIKFNAEKRPELVTLSEATKERAVNYLEELTDAEKKALIGVFPATIDGLDDARGAVRDQMNLIVARVDSIAKDPAQLSDIKQQQEKFLPIFAFEALLPSMQSAFRNTKRQAPLTGEKMYPDGEEGKPHVTDTAPSKAYQICPVKMTLPSKSSSEEADKQEDESAGGLDQIKPLQLRTEEKISLEKYLSSRDEGIEDQLKLTPPLGSDAVNRAPGKLFSALEFVSPDFLLEYVLVTLKKGVVTGLTCEYANGMSWKRGINDPATPHQLILGDKERITSVIITVGSEADTTGLESILALKLVTNDGKSLHVEEKQSKRTGYGRRLIAGRPFYDIRSVTFGSPLERGYAIGFWGRSQETGNPLGIFRLGVVWCNTNAVDKKAAEDAKQNEAKDKDAAHERQVDDYDK</sequence>
<feature type="non-terminal residue" evidence="2">
    <location>
        <position position="587"/>
    </location>
</feature>
<feature type="compositionally biased region" description="Basic and acidic residues" evidence="1">
    <location>
        <begin position="301"/>
        <end position="312"/>
    </location>
</feature>
<comment type="caution">
    <text evidence="2">The sequence shown here is derived from an EMBL/GenBank/DDBJ whole genome shotgun (WGS) entry which is preliminary data.</text>
</comment>
<feature type="region of interest" description="Disordered" evidence="1">
    <location>
        <begin position="331"/>
        <end position="354"/>
    </location>
</feature>
<evidence type="ECO:0000256" key="1">
    <source>
        <dbReference type="SAM" id="MobiDB-lite"/>
    </source>
</evidence>
<dbReference type="SUPFAM" id="SSF51101">
    <property type="entry name" value="Mannose-binding lectins"/>
    <property type="match status" value="1"/>
</dbReference>
<dbReference type="Proteomes" id="UP001176517">
    <property type="component" value="Unassembled WGS sequence"/>
</dbReference>
<dbReference type="Gene3D" id="2.100.10.30">
    <property type="entry name" value="Jacalin-like lectin domain"/>
    <property type="match status" value="1"/>
</dbReference>
<dbReference type="InterPro" id="IPR036404">
    <property type="entry name" value="Jacalin-like_lectin_dom_sf"/>
</dbReference>
<dbReference type="AlphaFoldDB" id="A0AAN6GK65"/>
<name>A0AAN6GK65_9BASI</name>
<gene>
    <name evidence="2" type="ORF">OC846_006907</name>
</gene>
<accession>A0AAN6GK65</accession>
<protein>
    <recommendedName>
        <fullName evidence="4">Jacalin-type lectin domain-containing protein</fullName>
    </recommendedName>
</protein>
<keyword evidence="3" id="KW-1185">Reference proteome</keyword>
<feature type="non-terminal residue" evidence="2">
    <location>
        <position position="1"/>
    </location>
</feature>
<evidence type="ECO:0008006" key="4">
    <source>
        <dbReference type="Google" id="ProtNLM"/>
    </source>
</evidence>
<feature type="region of interest" description="Disordered" evidence="1">
    <location>
        <begin position="562"/>
        <end position="587"/>
    </location>
</feature>
<dbReference type="EMBL" id="JAPDMZ010000701">
    <property type="protein sequence ID" value="KAK0541898.1"/>
    <property type="molecule type" value="Genomic_DNA"/>
</dbReference>
<feature type="region of interest" description="Disordered" evidence="1">
    <location>
        <begin position="291"/>
        <end position="318"/>
    </location>
</feature>
<evidence type="ECO:0000313" key="3">
    <source>
        <dbReference type="Proteomes" id="UP001176517"/>
    </source>
</evidence>